<dbReference type="GO" id="GO:0005524">
    <property type="term" value="F:ATP binding"/>
    <property type="evidence" value="ECO:0007669"/>
    <property type="project" value="UniProtKB-KW"/>
</dbReference>
<dbReference type="SUPFAM" id="SSF53244">
    <property type="entry name" value="MurD-like peptide ligases, peptide-binding domain"/>
    <property type="match status" value="1"/>
</dbReference>
<evidence type="ECO:0000256" key="13">
    <source>
        <dbReference type="ARBA" id="ARBA00022842"/>
    </source>
</evidence>
<dbReference type="Pfam" id="PF08245">
    <property type="entry name" value="Mur_ligase_M"/>
    <property type="match status" value="1"/>
</dbReference>
<comment type="pathway">
    <text evidence="3">Cofactor biosynthesis; tetrahydrofolylpolyglutamate biosynthesis.</text>
</comment>
<dbReference type="Pfam" id="PF02875">
    <property type="entry name" value="Mur_ligase_C"/>
    <property type="match status" value="1"/>
</dbReference>
<keyword evidence="12 18" id="KW-0067">ATP-binding</keyword>
<dbReference type="Gene3D" id="3.90.190.20">
    <property type="entry name" value="Mur ligase, C-terminal domain"/>
    <property type="match status" value="1"/>
</dbReference>
<dbReference type="GO" id="GO:0046656">
    <property type="term" value="P:folic acid biosynthetic process"/>
    <property type="evidence" value="ECO:0007669"/>
    <property type="project" value="UniProtKB-KW"/>
</dbReference>
<dbReference type="GO" id="GO:0005737">
    <property type="term" value="C:cytoplasm"/>
    <property type="evidence" value="ECO:0007669"/>
    <property type="project" value="TreeGrafter"/>
</dbReference>
<comment type="catalytic activity">
    <reaction evidence="17">
        <text>7,8-dihydropteroate + L-glutamate + ATP = 7,8-dihydrofolate + ADP + phosphate + H(+)</text>
        <dbReference type="Rhea" id="RHEA:23584"/>
        <dbReference type="ChEBI" id="CHEBI:15378"/>
        <dbReference type="ChEBI" id="CHEBI:17839"/>
        <dbReference type="ChEBI" id="CHEBI:29985"/>
        <dbReference type="ChEBI" id="CHEBI:30616"/>
        <dbReference type="ChEBI" id="CHEBI:43474"/>
        <dbReference type="ChEBI" id="CHEBI:57451"/>
        <dbReference type="ChEBI" id="CHEBI:456216"/>
        <dbReference type="EC" id="6.3.2.12"/>
    </reaction>
</comment>
<dbReference type="InterPro" id="IPR004101">
    <property type="entry name" value="Mur_ligase_C"/>
</dbReference>
<evidence type="ECO:0000256" key="16">
    <source>
        <dbReference type="ARBA" id="ARBA00047493"/>
    </source>
</evidence>
<comment type="catalytic activity">
    <reaction evidence="16">
        <text>(6S)-5,6,7,8-tetrahydrofolyl-(gamma-L-Glu)(n) + L-glutamate + ATP = (6S)-5,6,7,8-tetrahydrofolyl-(gamma-L-Glu)(n+1) + ADP + phosphate + H(+)</text>
        <dbReference type="Rhea" id="RHEA:10580"/>
        <dbReference type="Rhea" id="RHEA-COMP:14738"/>
        <dbReference type="Rhea" id="RHEA-COMP:14740"/>
        <dbReference type="ChEBI" id="CHEBI:15378"/>
        <dbReference type="ChEBI" id="CHEBI:29985"/>
        <dbReference type="ChEBI" id="CHEBI:30616"/>
        <dbReference type="ChEBI" id="CHEBI:43474"/>
        <dbReference type="ChEBI" id="CHEBI:141005"/>
        <dbReference type="ChEBI" id="CHEBI:456216"/>
        <dbReference type="EC" id="6.3.2.17"/>
    </reaction>
</comment>
<dbReference type="PANTHER" id="PTHR11136">
    <property type="entry name" value="FOLYLPOLYGLUTAMATE SYNTHASE-RELATED"/>
    <property type="match status" value="1"/>
</dbReference>
<evidence type="ECO:0000256" key="10">
    <source>
        <dbReference type="ARBA" id="ARBA00022723"/>
    </source>
</evidence>
<dbReference type="Gene3D" id="3.40.1190.10">
    <property type="entry name" value="Mur-like, catalytic domain"/>
    <property type="match status" value="1"/>
</dbReference>
<keyword evidence="11 18" id="KW-0547">Nucleotide-binding</keyword>
<name>A0A9W6B0T2_9LACO</name>
<evidence type="ECO:0000256" key="18">
    <source>
        <dbReference type="PIRNR" id="PIRNR001563"/>
    </source>
</evidence>
<keyword evidence="14" id="KW-0289">Folate biosynthesis</keyword>
<feature type="domain" description="Mur ligase C-terminal" evidence="19">
    <location>
        <begin position="300"/>
        <end position="422"/>
    </location>
</feature>
<dbReference type="NCBIfam" id="TIGR01499">
    <property type="entry name" value="folC"/>
    <property type="match status" value="1"/>
</dbReference>
<dbReference type="PANTHER" id="PTHR11136:SF0">
    <property type="entry name" value="DIHYDROFOLATE SYNTHETASE-RELATED"/>
    <property type="match status" value="1"/>
</dbReference>
<evidence type="ECO:0000256" key="14">
    <source>
        <dbReference type="ARBA" id="ARBA00022909"/>
    </source>
</evidence>
<evidence type="ECO:0000256" key="11">
    <source>
        <dbReference type="ARBA" id="ARBA00022741"/>
    </source>
</evidence>
<dbReference type="InterPro" id="IPR001645">
    <property type="entry name" value="Folylpolyglutamate_synth"/>
</dbReference>
<comment type="pathway">
    <text evidence="2">Cofactor biosynthesis; tetrahydrofolate biosynthesis; 7,8-dihydrofolate from 2-amino-4-hydroxy-6-hydroxymethyl-7,8-dihydropteridine diphosphate and 4-aminobenzoate: step 2/2.</text>
</comment>
<comment type="cofactor">
    <cofactor evidence="1">
        <name>Mg(2+)</name>
        <dbReference type="ChEBI" id="CHEBI:18420"/>
    </cofactor>
</comment>
<evidence type="ECO:0000256" key="6">
    <source>
        <dbReference type="ARBA" id="ARBA00013023"/>
    </source>
</evidence>
<proteinExistence type="inferred from homology"/>
<dbReference type="InterPro" id="IPR013221">
    <property type="entry name" value="Mur_ligase_cen"/>
</dbReference>
<evidence type="ECO:0000256" key="1">
    <source>
        <dbReference type="ARBA" id="ARBA00001946"/>
    </source>
</evidence>
<dbReference type="InterPro" id="IPR036565">
    <property type="entry name" value="Mur-like_cat_sf"/>
</dbReference>
<evidence type="ECO:0000256" key="15">
    <source>
        <dbReference type="ARBA" id="ARBA00030592"/>
    </source>
</evidence>
<dbReference type="AlphaFoldDB" id="A0A9W6B0T2"/>
<dbReference type="FunFam" id="3.40.1190.10:FF:000004">
    <property type="entry name" value="Dihydrofolate synthase/folylpolyglutamate synthase"/>
    <property type="match status" value="1"/>
</dbReference>
<evidence type="ECO:0000256" key="17">
    <source>
        <dbReference type="ARBA" id="ARBA00049161"/>
    </source>
</evidence>
<comment type="subunit">
    <text evidence="5">Monomer.</text>
</comment>
<dbReference type="GO" id="GO:0004326">
    <property type="term" value="F:tetrahydrofolylpolyglutamate synthase activity"/>
    <property type="evidence" value="ECO:0007669"/>
    <property type="project" value="UniProtKB-EC"/>
</dbReference>
<dbReference type="Proteomes" id="UP001144204">
    <property type="component" value="Unassembled WGS sequence"/>
</dbReference>
<evidence type="ECO:0000313" key="22">
    <source>
        <dbReference type="Proteomes" id="UP001144204"/>
    </source>
</evidence>
<dbReference type="InterPro" id="IPR036615">
    <property type="entry name" value="Mur_ligase_C_dom_sf"/>
</dbReference>
<evidence type="ECO:0000256" key="9">
    <source>
        <dbReference type="ARBA" id="ARBA00022598"/>
    </source>
</evidence>
<sequence length="434" mass="49232">MDNYNEALNFISSRGKFKKSPTLNRMKLFLKMLGNPQNHIKAIHIAGTNGKGSTLTFLRNMLEAQGLTVGTFTSPYLIKFNERISVDGKPVSDNEILNLAQTVEPIVKELDRSLKEGGPTEFEVDTAMMFKYFAKHQVDIVLVEVGIGGLYDSTNVFTPECSVITTIGYDHMKLLGNTLPKIAFQKAGIIKTDIPVVVGKINLAPLNVIKKVAKQHHSKIIIRGFDYKVQPKHSSDWQERFSFISKSLKLDSAKINMLGQFQIDNAATAIAAFIQFLKINHYHIEPNVILKGLKNTFWAGRFERINNSPLIVIDGAHNVPAINELDILFKKRFNKREIYIILAILADKQFQLMIKNLLKIKNVHLILTEFNGPGKRPVANLDQLYEHSNHKSRIDYVSNWHRAFAETITKISDDDLLLFTGSLYFISDVRKFFN</sequence>
<keyword evidence="22" id="KW-1185">Reference proteome</keyword>
<evidence type="ECO:0000256" key="4">
    <source>
        <dbReference type="ARBA" id="ARBA00008276"/>
    </source>
</evidence>
<dbReference type="GO" id="GO:0008841">
    <property type="term" value="F:dihydrofolate synthase activity"/>
    <property type="evidence" value="ECO:0007669"/>
    <property type="project" value="UniProtKB-EC"/>
</dbReference>
<reference evidence="21" key="1">
    <citation type="submission" date="2022-07" db="EMBL/GenBank/DDBJ databases">
        <authorList>
            <person name="Kouya T."/>
            <person name="Ishiyama Y."/>
        </authorList>
    </citation>
    <scope>NUCLEOTIDE SEQUENCE</scope>
    <source>
        <strain evidence="21">WR16-4</strain>
    </source>
</reference>
<keyword evidence="13" id="KW-0460">Magnesium</keyword>
<dbReference type="PIRSF" id="PIRSF001563">
    <property type="entry name" value="Folylpolyglu_synth"/>
    <property type="match status" value="1"/>
</dbReference>
<evidence type="ECO:0000259" key="19">
    <source>
        <dbReference type="Pfam" id="PF02875"/>
    </source>
</evidence>
<dbReference type="EMBL" id="BRPL01000002">
    <property type="protein sequence ID" value="GLB46661.1"/>
    <property type="molecule type" value="Genomic_DNA"/>
</dbReference>
<evidence type="ECO:0000256" key="12">
    <source>
        <dbReference type="ARBA" id="ARBA00022840"/>
    </source>
</evidence>
<dbReference type="GO" id="GO:0046872">
    <property type="term" value="F:metal ion binding"/>
    <property type="evidence" value="ECO:0007669"/>
    <property type="project" value="UniProtKB-KW"/>
</dbReference>
<feature type="domain" description="Mur ligase central" evidence="20">
    <location>
        <begin position="45"/>
        <end position="272"/>
    </location>
</feature>
<comment type="similarity">
    <text evidence="4 18">Belongs to the folylpolyglutamate synthase family.</text>
</comment>
<evidence type="ECO:0000256" key="3">
    <source>
        <dbReference type="ARBA" id="ARBA00005150"/>
    </source>
</evidence>
<reference evidence="21" key="2">
    <citation type="journal article" date="2023" name="PLoS ONE">
        <title>Philodulcilactobacillus myokoensis gen. nov., sp. nov., a fructophilic, acidophilic, and agar-phobic lactic acid bacterium isolated from fermented vegetable extracts.</title>
        <authorList>
            <person name="Kouya T."/>
            <person name="Ishiyama Y."/>
            <person name="Ohashi S."/>
            <person name="Kumakubo R."/>
            <person name="Yamazaki T."/>
            <person name="Otaki T."/>
        </authorList>
    </citation>
    <scope>NUCLEOTIDE SEQUENCE</scope>
    <source>
        <strain evidence="21">WR16-4</strain>
    </source>
</reference>
<protein>
    <recommendedName>
        <fullName evidence="8">Dihydrofolate synthase/folylpolyglutamate synthase</fullName>
        <ecNumber evidence="6">6.3.2.12</ecNumber>
        <ecNumber evidence="7">6.3.2.17</ecNumber>
    </recommendedName>
    <alternativeName>
        <fullName evidence="15">Tetrahydrofolylpolyglutamate synthase</fullName>
    </alternativeName>
</protein>
<evidence type="ECO:0000256" key="8">
    <source>
        <dbReference type="ARBA" id="ARBA00019357"/>
    </source>
</evidence>
<evidence type="ECO:0000259" key="20">
    <source>
        <dbReference type="Pfam" id="PF08245"/>
    </source>
</evidence>
<gene>
    <name evidence="21" type="primary">folC1</name>
    <name evidence="21" type="ORF">WR164_06400</name>
</gene>
<evidence type="ECO:0000313" key="21">
    <source>
        <dbReference type="EMBL" id="GLB46661.1"/>
    </source>
</evidence>
<dbReference type="PROSITE" id="PS01011">
    <property type="entry name" value="FOLYLPOLYGLU_SYNT_1"/>
    <property type="match status" value="1"/>
</dbReference>
<keyword evidence="10" id="KW-0479">Metal-binding</keyword>
<evidence type="ECO:0000256" key="5">
    <source>
        <dbReference type="ARBA" id="ARBA00011245"/>
    </source>
</evidence>
<evidence type="ECO:0000256" key="7">
    <source>
        <dbReference type="ARBA" id="ARBA00013025"/>
    </source>
</evidence>
<evidence type="ECO:0000256" key="2">
    <source>
        <dbReference type="ARBA" id="ARBA00004799"/>
    </source>
</evidence>
<keyword evidence="9 18" id="KW-0436">Ligase</keyword>
<dbReference type="EC" id="6.3.2.12" evidence="6"/>
<comment type="caution">
    <text evidence="21">The sequence shown here is derived from an EMBL/GenBank/DDBJ whole genome shotgun (WGS) entry which is preliminary data.</text>
</comment>
<dbReference type="InterPro" id="IPR018109">
    <property type="entry name" value="Folylpolyglutamate_synth_CS"/>
</dbReference>
<dbReference type="EC" id="6.3.2.17" evidence="7"/>
<organism evidence="21 22">
    <name type="scientific">Philodulcilactobacillus myokoensis</name>
    <dbReference type="NCBI Taxonomy" id="2929573"/>
    <lineage>
        <taxon>Bacteria</taxon>
        <taxon>Bacillati</taxon>
        <taxon>Bacillota</taxon>
        <taxon>Bacilli</taxon>
        <taxon>Lactobacillales</taxon>
        <taxon>Lactobacillaceae</taxon>
        <taxon>Philodulcilactobacillus</taxon>
    </lineage>
</organism>
<accession>A0A9W6B0T2</accession>
<dbReference type="SUPFAM" id="SSF53623">
    <property type="entry name" value="MurD-like peptide ligases, catalytic domain"/>
    <property type="match status" value="1"/>
</dbReference>